<dbReference type="AlphaFoldDB" id="A0A158B116"/>
<dbReference type="STRING" id="1777141.AWB80_02905"/>
<dbReference type="Proteomes" id="UP000054911">
    <property type="component" value="Unassembled WGS sequence"/>
</dbReference>
<comment type="caution">
    <text evidence="1">The sequence shown here is derived from an EMBL/GenBank/DDBJ whole genome shotgun (WGS) entry which is preliminary data.</text>
</comment>
<proteinExistence type="predicted"/>
<keyword evidence="2" id="KW-1185">Reference proteome</keyword>
<reference evidence="1" key="1">
    <citation type="submission" date="2016-01" db="EMBL/GenBank/DDBJ databases">
        <authorList>
            <person name="Peeters C."/>
        </authorList>
    </citation>
    <scope>NUCLEOTIDE SEQUENCE [LARGE SCALE GENOMIC DNA]</scope>
    <source>
        <strain evidence="1">LMG 29323</strain>
    </source>
</reference>
<sequence>MHDTTINLQAGSVAWHLTKLGQGEFLMELDKGEWSRRFYQRSIHKAIESEGQAAYTMTLCYAIQHDGLGEPVRLFKITRTV</sequence>
<name>A0A158B116_9BURK</name>
<protein>
    <submittedName>
        <fullName evidence="1">Uncharacterized protein</fullName>
    </submittedName>
</protein>
<evidence type="ECO:0000313" key="2">
    <source>
        <dbReference type="Proteomes" id="UP000054911"/>
    </source>
</evidence>
<organism evidence="1 2">
    <name type="scientific">Caballeronia pedi</name>
    <dbReference type="NCBI Taxonomy" id="1777141"/>
    <lineage>
        <taxon>Bacteria</taxon>
        <taxon>Pseudomonadati</taxon>
        <taxon>Pseudomonadota</taxon>
        <taxon>Betaproteobacteria</taxon>
        <taxon>Burkholderiales</taxon>
        <taxon>Burkholderiaceae</taxon>
        <taxon>Caballeronia</taxon>
    </lineage>
</organism>
<dbReference type="OrthoDB" id="9933746at2"/>
<accession>A0A158B116</accession>
<dbReference type="RefSeq" id="WP_143328042.1">
    <property type="nucleotide sequence ID" value="NZ_FCOE02000008.1"/>
</dbReference>
<evidence type="ECO:0000313" key="1">
    <source>
        <dbReference type="EMBL" id="SAK63703.1"/>
    </source>
</evidence>
<dbReference type="EMBL" id="FCOE02000008">
    <property type="protein sequence ID" value="SAK63703.1"/>
    <property type="molecule type" value="Genomic_DNA"/>
</dbReference>
<gene>
    <name evidence="1" type="ORF">AWB80_02905</name>
</gene>